<keyword evidence="6" id="KW-0862">Zinc</keyword>
<evidence type="ECO:0000256" key="7">
    <source>
        <dbReference type="ARBA" id="ARBA00023285"/>
    </source>
</evidence>
<accession>A0A1F8B8Q4</accession>
<evidence type="ECO:0000313" key="10">
    <source>
        <dbReference type="Proteomes" id="UP000176404"/>
    </source>
</evidence>
<dbReference type="Pfam" id="PF07687">
    <property type="entry name" value="M20_dimer"/>
    <property type="match status" value="1"/>
</dbReference>
<keyword evidence="5" id="KW-0378">Hydrolase</keyword>
<dbReference type="InterPro" id="IPR011650">
    <property type="entry name" value="Peptidase_M20_dimer"/>
</dbReference>
<keyword evidence="4" id="KW-0479">Metal-binding</keyword>
<dbReference type="PANTHER" id="PTHR43808:SF32">
    <property type="entry name" value="ARGE_DAPE-RELATED DEACYLASE"/>
    <property type="match status" value="1"/>
</dbReference>
<protein>
    <recommendedName>
        <fullName evidence="8">Peptidase M20 dimerisation domain-containing protein</fullName>
    </recommendedName>
</protein>
<dbReference type="SUPFAM" id="SSF55031">
    <property type="entry name" value="Bacterial exopeptidase dimerisation domain"/>
    <property type="match status" value="1"/>
</dbReference>
<comment type="cofactor">
    <cofactor evidence="2">
        <name>Zn(2+)</name>
        <dbReference type="ChEBI" id="CHEBI:29105"/>
    </cofactor>
</comment>
<comment type="caution">
    <text evidence="9">The sequence shown here is derived from an EMBL/GenBank/DDBJ whole genome shotgun (WGS) entry which is preliminary data.</text>
</comment>
<dbReference type="STRING" id="1802517.A2892_00095"/>
<dbReference type="GO" id="GO:0016787">
    <property type="term" value="F:hydrolase activity"/>
    <property type="evidence" value="ECO:0007669"/>
    <property type="project" value="UniProtKB-KW"/>
</dbReference>
<name>A0A1F8B8Q4_9BACT</name>
<evidence type="ECO:0000256" key="2">
    <source>
        <dbReference type="ARBA" id="ARBA00001947"/>
    </source>
</evidence>
<dbReference type="EMBL" id="MGHD01000004">
    <property type="protein sequence ID" value="OGM60422.1"/>
    <property type="molecule type" value="Genomic_DNA"/>
</dbReference>
<dbReference type="InterPro" id="IPR010182">
    <property type="entry name" value="ArgE/DapE"/>
</dbReference>
<keyword evidence="7" id="KW-0170">Cobalt</keyword>
<evidence type="ECO:0000256" key="5">
    <source>
        <dbReference type="ARBA" id="ARBA00022801"/>
    </source>
</evidence>
<dbReference type="PANTHER" id="PTHR43808">
    <property type="entry name" value="ACETYLORNITHINE DEACETYLASE"/>
    <property type="match status" value="1"/>
</dbReference>
<dbReference type="SUPFAM" id="SSF53187">
    <property type="entry name" value="Zn-dependent exopeptidases"/>
    <property type="match status" value="1"/>
</dbReference>
<dbReference type="Gene3D" id="3.30.70.360">
    <property type="match status" value="1"/>
</dbReference>
<proteinExistence type="inferred from homology"/>
<comment type="cofactor">
    <cofactor evidence="1">
        <name>Co(2+)</name>
        <dbReference type="ChEBI" id="CHEBI:48828"/>
    </cofactor>
</comment>
<evidence type="ECO:0000256" key="3">
    <source>
        <dbReference type="ARBA" id="ARBA00006247"/>
    </source>
</evidence>
<dbReference type="Gene3D" id="3.40.630.10">
    <property type="entry name" value="Zn peptidases"/>
    <property type="match status" value="2"/>
</dbReference>
<dbReference type="InterPro" id="IPR050072">
    <property type="entry name" value="Peptidase_M20A"/>
</dbReference>
<evidence type="ECO:0000313" key="9">
    <source>
        <dbReference type="EMBL" id="OGM60422.1"/>
    </source>
</evidence>
<sequence length="380" mass="42577">MRQYSKLGSELILITKKLMSYKTFAPEGNEYLCTTYIKSLMNKIGFKVSIMAKKKGRDNVIGKIGTGNKSLVIACHMDTVPAGEGWKSNPNKALIKNGKIYGRGAIDNKGPFAISYCSIKSFLEKHPKFPGTLYLVTLADEESDNIYGIKYLLKKGFKASAGLIPDGGYMSKAVYGEKGCLQIIIESLGKQEHSALQEKGVHAINNLLYLINLIKKGLKYEKYDKRFTPLKINISKIKGGDIANTIPAYAYCQMDIRFPMGISSKQVLNNVQKIAQSTENKKQSKFKITTVYKTEPHIANNTRLIQSLNKSAKDINIKMDFITIAGNSVAKEFTKGGIPSIAHYPMEKITAHEPNEYIEIKSMIKATKLYEKFLEHYFYS</sequence>
<feature type="domain" description="Peptidase M20 dimerisation" evidence="8">
    <location>
        <begin position="175"/>
        <end position="278"/>
    </location>
</feature>
<dbReference type="Proteomes" id="UP000176404">
    <property type="component" value="Unassembled WGS sequence"/>
</dbReference>
<dbReference type="AlphaFoldDB" id="A0A1F8B8Q4"/>
<dbReference type="InterPro" id="IPR036264">
    <property type="entry name" value="Bact_exopeptidase_dim_dom"/>
</dbReference>
<evidence type="ECO:0000259" key="8">
    <source>
        <dbReference type="Pfam" id="PF07687"/>
    </source>
</evidence>
<comment type="similarity">
    <text evidence="3">Belongs to the peptidase M20A family.</text>
</comment>
<evidence type="ECO:0000256" key="1">
    <source>
        <dbReference type="ARBA" id="ARBA00001941"/>
    </source>
</evidence>
<reference evidence="9 10" key="1">
    <citation type="journal article" date="2016" name="Nat. Commun.">
        <title>Thousands of microbial genomes shed light on interconnected biogeochemical processes in an aquifer system.</title>
        <authorList>
            <person name="Anantharaman K."/>
            <person name="Brown C.T."/>
            <person name="Hug L.A."/>
            <person name="Sharon I."/>
            <person name="Castelle C.J."/>
            <person name="Probst A.J."/>
            <person name="Thomas B.C."/>
            <person name="Singh A."/>
            <person name="Wilkins M.J."/>
            <person name="Karaoz U."/>
            <person name="Brodie E.L."/>
            <person name="Williams K.H."/>
            <person name="Hubbard S.S."/>
            <person name="Banfield J.F."/>
        </authorList>
    </citation>
    <scope>NUCLEOTIDE SEQUENCE [LARGE SCALE GENOMIC DNA]</scope>
</reference>
<organism evidence="9 10">
    <name type="scientific">Candidatus Woesebacteria bacterium RIFCSPLOWO2_01_FULL_39_10b</name>
    <dbReference type="NCBI Taxonomy" id="1802517"/>
    <lineage>
        <taxon>Bacteria</taxon>
        <taxon>Candidatus Woeseibacteriota</taxon>
    </lineage>
</organism>
<dbReference type="Pfam" id="PF01546">
    <property type="entry name" value="Peptidase_M20"/>
    <property type="match status" value="1"/>
</dbReference>
<dbReference type="GO" id="GO:0046872">
    <property type="term" value="F:metal ion binding"/>
    <property type="evidence" value="ECO:0007669"/>
    <property type="project" value="UniProtKB-KW"/>
</dbReference>
<evidence type="ECO:0000256" key="6">
    <source>
        <dbReference type="ARBA" id="ARBA00022833"/>
    </source>
</evidence>
<dbReference type="NCBIfam" id="TIGR01910">
    <property type="entry name" value="DapE-ArgE"/>
    <property type="match status" value="1"/>
</dbReference>
<evidence type="ECO:0000256" key="4">
    <source>
        <dbReference type="ARBA" id="ARBA00022723"/>
    </source>
</evidence>
<gene>
    <name evidence="9" type="ORF">A2892_00095</name>
</gene>
<dbReference type="InterPro" id="IPR002933">
    <property type="entry name" value="Peptidase_M20"/>
</dbReference>